<gene>
    <name evidence="3" type="ORF">ACFQ1S_27235</name>
</gene>
<accession>A0ABW3MID8</accession>
<dbReference type="Pfam" id="PF00135">
    <property type="entry name" value="COesterase"/>
    <property type="match status" value="1"/>
</dbReference>
<evidence type="ECO:0000259" key="2">
    <source>
        <dbReference type="Pfam" id="PF00135"/>
    </source>
</evidence>
<dbReference type="InterPro" id="IPR002018">
    <property type="entry name" value="CarbesteraseB"/>
</dbReference>
<dbReference type="SUPFAM" id="SSF53474">
    <property type="entry name" value="alpha/beta-Hydrolases"/>
    <property type="match status" value="1"/>
</dbReference>
<dbReference type="InterPro" id="IPR050654">
    <property type="entry name" value="AChE-related_enzymes"/>
</dbReference>
<name>A0ABW3MID8_9PSEU</name>
<dbReference type="PANTHER" id="PTHR43918">
    <property type="entry name" value="ACETYLCHOLINESTERASE"/>
    <property type="match status" value="1"/>
</dbReference>
<evidence type="ECO:0000256" key="1">
    <source>
        <dbReference type="ARBA" id="ARBA00022801"/>
    </source>
</evidence>
<dbReference type="Gene3D" id="3.40.50.1820">
    <property type="entry name" value="alpha/beta hydrolase"/>
    <property type="match status" value="1"/>
</dbReference>
<dbReference type="Proteomes" id="UP001597045">
    <property type="component" value="Unassembled WGS sequence"/>
</dbReference>
<dbReference type="PANTHER" id="PTHR43918:SF4">
    <property type="entry name" value="CARBOXYLIC ESTER HYDROLASE"/>
    <property type="match status" value="1"/>
</dbReference>
<proteinExistence type="predicted"/>
<protein>
    <submittedName>
        <fullName evidence="3">Carboxylesterase family protein</fullName>
    </submittedName>
</protein>
<sequence length="262" mass="28546">MLRVHFTAEDLTRVRIRADPHPLWEVLLSLHLVQTRHAPVMFGQWRRAARTALHPILTTLAPPKGYSPDFLTPPVDSPDLEVGLSAMPPRPIHPRIEPMKLLGLITAGLLLVPTSASAAPAGHGCTTTTSLGQVAGVADLGLCVYSGIPYARAPVGDLRFRPPQPVQPWPGTFQADDNTRICPQFRDTVTEEYPDNKAVYTDEDCLRLNVWTPRTPGKHPVIVFDHGGAARFGSGSEARYDGTNLATKGDVVVVTVNYRLGV</sequence>
<evidence type="ECO:0000313" key="3">
    <source>
        <dbReference type="EMBL" id="MFD1048969.1"/>
    </source>
</evidence>
<dbReference type="InterPro" id="IPR029058">
    <property type="entry name" value="AB_hydrolase_fold"/>
</dbReference>
<keyword evidence="1" id="KW-0378">Hydrolase</keyword>
<keyword evidence="4" id="KW-1185">Reference proteome</keyword>
<feature type="non-terminal residue" evidence="3">
    <location>
        <position position="262"/>
    </location>
</feature>
<evidence type="ECO:0000313" key="4">
    <source>
        <dbReference type="Proteomes" id="UP001597045"/>
    </source>
</evidence>
<reference evidence="4" key="1">
    <citation type="journal article" date="2019" name="Int. J. Syst. Evol. Microbiol.">
        <title>The Global Catalogue of Microorganisms (GCM) 10K type strain sequencing project: providing services to taxonomists for standard genome sequencing and annotation.</title>
        <authorList>
            <consortium name="The Broad Institute Genomics Platform"/>
            <consortium name="The Broad Institute Genome Sequencing Center for Infectious Disease"/>
            <person name="Wu L."/>
            <person name="Ma J."/>
        </authorList>
    </citation>
    <scope>NUCLEOTIDE SEQUENCE [LARGE SCALE GENOMIC DNA]</scope>
    <source>
        <strain evidence="4">JCM 31486</strain>
    </source>
</reference>
<organism evidence="3 4">
    <name type="scientific">Kibdelosporangium lantanae</name>
    <dbReference type="NCBI Taxonomy" id="1497396"/>
    <lineage>
        <taxon>Bacteria</taxon>
        <taxon>Bacillati</taxon>
        <taxon>Actinomycetota</taxon>
        <taxon>Actinomycetes</taxon>
        <taxon>Pseudonocardiales</taxon>
        <taxon>Pseudonocardiaceae</taxon>
        <taxon>Kibdelosporangium</taxon>
    </lineage>
</organism>
<dbReference type="EMBL" id="JBHTIS010001898">
    <property type="protein sequence ID" value="MFD1048969.1"/>
    <property type="molecule type" value="Genomic_DNA"/>
</dbReference>
<feature type="domain" description="Carboxylesterase type B" evidence="2">
    <location>
        <begin position="128"/>
        <end position="262"/>
    </location>
</feature>
<comment type="caution">
    <text evidence="3">The sequence shown here is derived from an EMBL/GenBank/DDBJ whole genome shotgun (WGS) entry which is preliminary data.</text>
</comment>